<dbReference type="InterPro" id="IPR011009">
    <property type="entry name" value="Kinase-like_dom_sf"/>
</dbReference>
<dbReference type="InterPro" id="IPR008271">
    <property type="entry name" value="Ser/Thr_kinase_AS"/>
</dbReference>
<dbReference type="PANTHER" id="PTHR24346:SF30">
    <property type="entry name" value="MATERNAL EMBRYONIC LEUCINE ZIPPER KINASE"/>
    <property type="match status" value="1"/>
</dbReference>
<keyword evidence="4" id="KW-0808">Transferase</keyword>
<feature type="domain" description="Protein kinase" evidence="6">
    <location>
        <begin position="173"/>
        <end position="438"/>
    </location>
</feature>
<dbReference type="STRING" id="35722.A0A0B7NM53"/>
<dbReference type="GO" id="GO:0005524">
    <property type="term" value="F:ATP binding"/>
    <property type="evidence" value="ECO:0007669"/>
    <property type="project" value="UniProtKB-UniRule"/>
</dbReference>
<feature type="compositionally biased region" description="Low complexity" evidence="5">
    <location>
        <begin position="136"/>
        <end position="147"/>
    </location>
</feature>
<dbReference type="PANTHER" id="PTHR24346">
    <property type="entry name" value="MAP/MICROTUBULE AFFINITY-REGULATING KINASE"/>
    <property type="match status" value="1"/>
</dbReference>
<dbReference type="GO" id="GO:0035556">
    <property type="term" value="P:intracellular signal transduction"/>
    <property type="evidence" value="ECO:0007669"/>
    <property type="project" value="TreeGrafter"/>
</dbReference>
<evidence type="ECO:0000313" key="8">
    <source>
        <dbReference type="Proteomes" id="UP000054107"/>
    </source>
</evidence>
<dbReference type="InterPro" id="IPR000719">
    <property type="entry name" value="Prot_kinase_dom"/>
</dbReference>
<dbReference type="Gene3D" id="1.10.510.10">
    <property type="entry name" value="Transferase(Phosphotransferase) domain 1"/>
    <property type="match status" value="1"/>
</dbReference>
<dbReference type="GO" id="GO:0004674">
    <property type="term" value="F:protein serine/threonine kinase activity"/>
    <property type="evidence" value="ECO:0007669"/>
    <property type="project" value="UniProtKB-KW"/>
</dbReference>
<name>A0A0B7NM53_9FUNG</name>
<dbReference type="PROSITE" id="PS50011">
    <property type="entry name" value="PROTEIN_KINASE_DOM"/>
    <property type="match status" value="1"/>
</dbReference>
<keyword evidence="4" id="KW-0723">Serine/threonine-protein kinase</keyword>
<evidence type="ECO:0000313" key="7">
    <source>
        <dbReference type="EMBL" id="CEP15988.1"/>
    </source>
</evidence>
<feature type="compositionally biased region" description="Acidic residues" evidence="5">
    <location>
        <begin position="77"/>
        <end position="86"/>
    </location>
</feature>
<evidence type="ECO:0000256" key="4">
    <source>
        <dbReference type="RuleBase" id="RU000304"/>
    </source>
</evidence>
<keyword evidence="4" id="KW-0418">Kinase</keyword>
<dbReference type="SMART" id="SM00220">
    <property type="entry name" value="S_TKc"/>
    <property type="match status" value="1"/>
</dbReference>
<keyword evidence="2 3" id="KW-0067">ATP-binding</keyword>
<accession>A0A0B7NM53</accession>
<organism evidence="7 8">
    <name type="scientific">Parasitella parasitica</name>
    <dbReference type="NCBI Taxonomy" id="35722"/>
    <lineage>
        <taxon>Eukaryota</taxon>
        <taxon>Fungi</taxon>
        <taxon>Fungi incertae sedis</taxon>
        <taxon>Mucoromycota</taxon>
        <taxon>Mucoromycotina</taxon>
        <taxon>Mucoromycetes</taxon>
        <taxon>Mucorales</taxon>
        <taxon>Mucorineae</taxon>
        <taxon>Mucoraceae</taxon>
        <taxon>Parasitella</taxon>
    </lineage>
</organism>
<dbReference type="SUPFAM" id="SSF56112">
    <property type="entry name" value="Protein kinase-like (PK-like)"/>
    <property type="match status" value="1"/>
</dbReference>
<sequence>MNKKKELYSFVPQEIARHFIESSRQPSASNEAVVSTAATATTTTTTTAHATIHLNQEFHSDTDQDEKETQDEYGYEYESDDYDDSTLCDSSYQDSDSSSNNTTSSSNHQEDSDTDVSQPQKWSFMRGLFSKLRLHSSNNNNNRQASSSPPPPHHHHPQEFGDDASPFLSTYGTLINKRIGEGVSATVQLAQRQHDDALFAVKIFRKRKRRETLTGYMKALAGEFCIASALNHRNIIKTLDFVRLDNDHERYCIIMEFCPQGDMYALIKQGKMQDAEIYAYFKQLLQGLDYLHSLGVAHRDLKPENLLVHNGVLKISDFGSADVFRVAWQEHSRLSDGLCGTTPYMAPEIFLDQGYWAAPVDVWAAGIILFCMKFDGVPFGSALLSDTNYPIYLRKRPLRQYDPFNKLAREPRTLMYAMLNPDCNRRITVRDVLKMPWMQTIIY</sequence>
<dbReference type="InterPro" id="IPR017441">
    <property type="entry name" value="Protein_kinase_ATP_BS"/>
</dbReference>
<evidence type="ECO:0000256" key="2">
    <source>
        <dbReference type="ARBA" id="ARBA00022840"/>
    </source>
</evidence>
<dbReference type="PROSITE" id="PS00107">
    <property type="entry name" value="PROTEIN_KINASE_ATP"/>
    <property type="match status" value="1"/>
</dbReference>
<reference evidence="7 8" key="1">
    <citation type="submission" date="2014-09" db="EMBL/GenBank/DDBJ databases">
        <authorList>
            <person name="Ellenberger Sabrina"/>
        </authorList>
    </citation>
    <scope>NUCLEOTIDE SEQUENCE [LARGE SCALE GENOMIC DNA]</scope>
    <source>
        <strain evidence="7 8">CBS 412.66</strain>
    </source>
</reference>
<dbReference type="EMBL" id="LN732826">
    <property type="protein sequence ID" value="CEP15988.1"/>
    <property type="molecule type" value="Genomic_DNA"/>
</dbReference>
<evidence type="ECO:0000256" key="1">
    <source>
        <dbReference type="ARBA" id="ARBA00022741"/>
    </source>
</evidence>
<dbReference type="GO" id="GO:0005737">
    <property type="term" value="C:cytoplasm"/>
    <property type="evidence" value="ECO:0007669"/>
    <property type="project" value="TreeGrafter"/>
</dbReference>
<feature type="compositionally biased region" description="Low complexity" evidence="5">
    <location>
        <begin position="89"/>
        <end position="107"/>
    </location>
</feature>
<dbReference type="AlphaFoldDB" id="A0A0B7NM53"/>
<dbReference type="OrthoDB" id="6513151at2759"/>
<feature type="region of interest" description="Disordered" evidence="5">
    <location>
        <begin position="135"/>
        <end position="163"/>
    </location>
</feature>
<proteinExistence type="inferred from homology"/>
<keyword evidence="8" id="KW-1185">Reference proteome</keyword>
<gene>
    <name evidence="7" type="primary">PARPA_10242.1 scaffold 40051</name>
</gene>
<dbReference type="PROSITE" id="PS00108">
    <property type="entry name" value="PROTEIN_KINASE_ST"/>
    <property type="match status" value="1"/>
</dbReference>
<dbReference type="Proteomes" id="UP000054107">
    <property type="component" value="Unassembled WGS sequence"/>
</dbReference>
<feature type="region of interest" description="Disordered" evidence="5">
    <location>
        <begin position="77"/>
        <end position="119"/>
    </location>
</feature>
<evidence type="ECO:0000259" key="6">
    <source>
        <dbReference type="PROSITE" id="PS50011"/>
    </source>
</evidence>
<evidence type="ECO:0000256" key="3">
    <source>
        <dbReference type="PROSITE-ProRule" id="PRU10141"/>
    </source>
</evidence>
<evidence type="ECO:0000256" key="5">
    <source>
        <dbReference type="SAM" id="MobiDB-lite"/>
    </source>
</evidence>
<dbReference type="Pfam" id="PF00069">
    <property type="entry name" value="Pkinase"/>
    <property type="match status" value="1"/>
</dbReference>
<feature type="binding site" evidence="3">
    <location>
        <position position="202"/>
    </location>
    <ligand>
        <name>ATP</name>
        <dbReference type="ChEBI" id="CHEBI:30616"/>
    </ligand>
</feature>
<protein>
    <recommendedName>
        <fullName evidence="6">Protein kinase domain-containing protein</fullName>
    </recommendedName>
</protein>
<comment type="similarity">
    <text evidence="4">Belongs to the protein kinase superfamily.</text>
</comment>
<keyword evidence="1 3" id="KW-0547">Nucleotide-binding</keyword>